<dbReference type="AlphaFoldDB" id="A0AAV5QW59"/>
<sequence>MSAFSANTFNSHDYSLYRPSYSTEFFQYIFQYLGLNEWKSESINILDVGSGPGTCILKIIPILKEVINNKETPLKKVKIFVSDLSNTMLNEAKINIDKVIRDSLESFEIEYIQSGGETIDLKINEQIDLIIAAECVHWLNSEKWLDCMHKLLKKDGVLAYWGYVDPVFTKIEGSDDKNRLKIANDEYNSFVYEEKGKLGEYWQQPGRSKLRALYKEVNEIALNNEGDKWYETIMCRRDPLIGEIETIFNNDGNSDGDNGKVSRFEFKDDVLKMEMRLTFEQLLNYMDTWSSSFKWNSSHEEKVSLLFGKKLEEKVGLKKSDDIVIEMKTVYLFTKKV</sequence>
<keyword evidence="5" id="KW-1185">Reference proteome</keyword>
<evidence type="ECO:0000256" key="2">
    <source>
        <dbReference type="ARBA" id="ARBA00022679"/>
    </source>
</evidence>
<evidence type="ECO:0000259" key="3">
    <source>
        <dbReference type="Pfam" id="PF08242"/>
    </source>
</evidence>
<protein>
    <submittedName>
        <fullName evidence="4">Trans-aconitate 3-methyltransferase</fullName>
    </submittedName>
</protein>
<reference evidence="4 5" key="1">
    <citation type="journal article" date="2023" name="Elife">
        <title>Identification of key yeast species and microbe-microbe interactions impacting larval growth of Drosophila in the wild.</title>
        <authorList>
            <person name="Mure A."/>
            <person name="Sugiura Y."/>
            <person name="Maeda R."/>
            <person name="Honda K."/>
            <person name="Sakurai N."/>
            <person name="Takahashi Y."/>
            <person name="Watada M."/>
            <person name="Katoh T."/>
            <person name="Gotoh A."/>
            <person name="Gotoh Y."/>
            <person name="Taniguchi I."/>
            <person name="Nakamura K."/>
            <person name="Hayashi T."/>
            <person name="Katayama T."/>
            <person name="Uemura T."/>
            <person name="Hattori Y."/>
        </authorList>
    </citation>
    <scope>NUCLEOTIDE SEQUENCE [LARGE SCALE GENOMIC DNA]</scope>
    <source>
        <strain evidence="4 5">PK-24</strain>
    </source>
</reference>
<dbReference type="InterPro" id="IPR013217">
    <property type="entry name" value="Methyltransf_12"/>
</dbReference>
<dbReference type="PANTHER" id="PTHR44942">
    <property type="entry name" value="METHYLTRANSF_11 DOMAIN-CONTAINING PROTEIN"/>
    <property type="match status" value="1"/>
</dbReference>
<organism evidence="4 5">
    <name type="scientific">Pichia kluyveri</name>
    <name type="common">Yeast</name>
    <dbReference type="NCBI Taxonomy" id="36015"/>
    <lineage>
        <taxon>Eukaryota</taxon>
        <taxon>Fungi</taxon>
        <taxon>Dikarya</taxon>
        <taxon>Ascomycota</taxon>
        <taxon>Saccharomycotina</taxon>
        <taxon>Pichiomycetes</taxon>
        <taxon>Pichiales</taxon>
        <taxon>Pichiaceae</taxon>
        <taxon>Pichia</taxon>
    </lineage>
</organism>
<accession>A0AAV5QW59</accession>
<dbReference type="InterPro" id="IPR029063">
    <property type="entry name" value="SAM-dependent_MTases_sf"/>
</dbReference>
<comment type="caution">
    <text evidence="4">The sequence shown here is derived from an EMBL/GenBank/DDBJ whole genome shotgun (WGS) entry which is preliminary data.</text>
</comment>
<dbReference type="CDD" id="cd02440">
    <property type="entry name" value="AdoMet_MTases"/>
    <property type="match status" value="1"/>
</dbReference>
<name>A0AAV5QW59_PICKL</name>
<dbReference type="Gene3D" id="3.40.50.150">
    <property type="entry name" value="Vaccinia Virus protein VP39"/>
    <property type="match status" value="1"/>
</dbReference>
<dbReference type="SUPFAM" id="SSF53335">
    <property type="entry name" value="S-adenosyl-L-methionine-dependent methyltransferases"/>
    <property type="match status" value="1"/>
</dbReference>
<keyword evidence="1" id="KW-0489">Methyltransferase</keyword>
<dbReference type="GO" id="GO:0008168">
    <property type="term" value="F:methyltransferase activity"/>
    <property type="evidence" value="ECO:0007669"/>
    <property type="project" value="UniProtKB-KW"/>
</dbReference>
<feature type="domain" description="Methyltransferase type 12" evidence="3">
    <location>
        <begin position="46"/>
        <end position="158"/>
    </location>
</feature>
<dbReference type="EMBL" id="BTGB01000001">
    <property type="protein sequence ID" value="GMM43494.1"/>
    <property type="molecule type" value="Genomic_DNA"/>
</dbReference>
<evidence type="ECO:0000313" key="5">
    <source>
        <dbReference type="Proteomes" id="UP001378960"/>
    </source>
</evidence>
<dbReference type="PANTHER" id="PTHR44942:SF4">
    <property type="entry name" value="METHYLTRANSFERASE TYPE 11 DOMAIN-CONTAINING PROTEIN"/>
    <property type="match status" value="1"/>
</dbReference>
<evidence type="ECO:0000313" key="4">
    <source>
        <dbReference type="EMBL" id="GMM43494.1"/>
    </source>
</evidence>
<dbReference type="InterPro" id="IPR051052">
    <property type="entry name" value="Diverse_substrate_MTase"/>
</dbReference>
<dbReference type="Pfam" id="PF08242">
    <property type="entry name" value="Methyltransf_12"/>
    <property type="match status" value="1"/>
</dbReference>
<evidence type="ECO:0000256" key="1">
    <source>
        <dbReference type="ARBA" id="ARBA00022603"/>
    </source>
</evidence>
<proteinExistence type="predicted"/>
<dbReference type="Proteomes" id="UP001378960">
    <property type="component" value="Unassembled WGS sequence"/>
</dbReference>
<keyword evidence="2" id="KW-0808">Transferase</keyword>
<dbReference type="GO" id="GO:0032259">
    <property type="term" value="P:methylation"/>
    <property type="evidence" value="ECO:0007669"/>
    <property type="project" value="UniProtKB-KW"/>
</dbReference>
<gene>
    <name evidence="4" type="ORF">DAPK24_000690</name>
</gene>